<name>A0ABX7C743_9HYPH</name>
<keyword evidence="1" id="KW-1277">Toxin-antitoxin system</keyword>
<dbReference type="EMBL" id="CP068046">
    <property type="protein sequence ID" value="QQR39557.1"/>
    <property type="molecule type" value="Genomic_DNA"/>
</dbReference>
<gene>
    <name evidence="2" type="ORF">JI748_00615</name>
</gene>
<dbReference type="Proteomes" id="UP000595857">
    <property type="component" value="Chromosome"/>
</dbReference>
<evidence type="ECO:0000313" key="2">
    <source>
        <dbReference type="EMBL" id="QQR39557.1"/>
    </source>
</evidence>
<dbReference type="RefSeq" id="WP_201633852.1">
    <property type="nucleotide sequence ID" value="NZ_CP068046.1"/>
</dbReference>
<proteinExistence type="predicted"/>
<accession>A0ABX7C743</accession>
<evidence type="ECO:0000256" key="1">
    <source>
        <dbReference type="ARBA" id="ARBA00022649"/>
    </source>
</evidence>
<dbReference type="InterPro" id="IPR007712">
    <property type="entry name" value="RelE/ParE_toxin"/>
</dbReference>
<keyword evidence="3" id="KW-1185">Reference proteome</keyword>
<dbReference type="Pfam" id="PF05016">
    <property type="entry name" value="ParE_toxin"/>
    <property type="match status" value="1"/>
</dbReference>
<dbReference type="InterPro" id="IPR035093">
    <property type="entry name" value="RelE/ParE_toxin_dom_sf"/>
</dbReference>
<evidence type="ECO:0000313" key="3">
    <source>
        <dbReference type="Proteomes" id="UP000595857"/>
    </source>
</evidence>
<reference evidence="2 3" key="1">
    <citation type="submission" date="2021-01" db="EMBL/GenBank/DDBJ databases">
        <title>Genome seq and assembly of Devosia sp. LEGU1.</title>
        <authorList>
            <person name="Chhetri G."/>
        </authorList>
    </citation>
    <scope>NUCLEOTIDE SEQUENCE [LARGE SCALE GENOMIC DNA]</scope>
    <source>
        <strain evidence="2 3">LEGU1</strain>
    </source>
</reference>
<dbReference type="Gene3D" id="3.30.2310.20">
    <property type="entry name" value="RelE-like"/>
    <property type="match status" value="1"/>
</dbReference>
<organism evidence="2 3">
    <name type="scientific">Devosia rhizoryzae</name>
    <dbReference type="NCBI Taxonomy" id="2774137"/>
    <lineage>
        <taxon>Bacteria</taxon>
        <taxon>Pseudomonadati</taxon>
        <taxon>Pseudomonadota</taxon>
        <taxon>Alphaproteobacteria</taxon>
        <taxon>Hyphomicrobiales</taxon>
        <taxon>Devosiaceae</taxon>
        <taxon>Devosia</taxon>
    </lineage>
</organism>
<sequence>MAAAYVAQFNVTAALSLYERFAEVALLLSDRPYMGRPGRVAGTREYVAHPNYIMIYTVHTDRIIIDNVVHSRREYP</sequence>
<protein>
    <submittedName>
        <fullName evidence="2">Type II toxin-antitoxin system RelE/ParE family toxin</fullName>
    </submittedName>
</protein>